<evidence type="ECO:0000313" key="4">
    <source>
        <dbReference type="Proteomes" id="UP000468766"/>
    </source>
</evidence>
<keyword evidence="2" id="KW-0812">Transmembrane</keyword>
<sequence>MTLLILLLFVIFIFYILTKKPSQEHQQRQRPEQDFMSSRSNRAGGYDGSRTNDGDYYKKRSLRDPGNFMAFAGGALVGALLLNLWNQGRIEEQNVEAWQNLSLEELKTELVDQGIVSADEFEQFANEQQMLLDNDNYDDHGDQDDYYDDNHDQNFDDHFGGFDDPFG</sequence>
<dbReference type="EMBL" id="WBXO01000006">
    <property type="protein sequence ID" value="KAB2952394.1"/>
    <property type="molecule type" value="Genomic_DNA"/>
</dbReference>
<feature type="transmembrane region" description="Helical" evidence="2">
    <location>
        <begin position="68"/>
        <end position="85"/>
    </location>
</feature>
<dbReference type="Proteomes" id="UP000468766">
    <property type="component" value="Unassembled WGS sequence"/>
</dbReference>
<evidence type="ECO:0000313" key="3">
    <source>
        <dbReference type="EMBL" id="KAB2952394.1"/>
    </source>
</evidence>
<keyword evidence="2" id="KW-1133">Transmembrane helix</keyword>
<keyword evidence="4" id="KW-1185">Reference proteome</keyword>
<proteinExistence type="predicted"/>
<accession>A0A6I0EQI8</accession>
<protein>
    <submittedName>
        <fullName evidence="3">Uncharacterized protein</fullName>
    </submittedName>
</protein>
<evidence type="ECO:0000256" key="1">
    <source>
        <dbReference type="SAM" id="MobiDB-lite"/>
    </source>
</evidence>
<keyword evidence="2" id="KW-0472">Membrane</keyword>
<dbReference type="AlphaFoldDB" id="A0A6I0EQI8"/>
<organism evidence="3 4">
    <name type="scientific">Heliorestis acidaminivorans</name>
    <dbReference type="NCBI Taxonomy" id="553427"/>
    <lineage>
        <taxon>Bacteria</taxon>
        <taxon>Bacillati</taxon>
        <taxon>Bacillota</taxon>
        <taxon>Clostridia</taxon>
        <taxon>Eubacteriales</taxon>
        <taxon>Heliobacteriaceae</taxon>
        <taxon>Heliorestis</taxon>
    </lineage>
</organism>
<evidence type="ECO:0000256" key="2">
    <source>
        <dbReference type="SAM" id="Phobius"/>
    </source>
</evidence>
<feature type="region of interest" description="Disordered" evidence="1">
    <location>
        <begin position="25"/>
        <end position="57"/>
    </location>
</feature>
<comment type="caution">
    <text evidence="3">The sequence shown here is derived from an EMBL/GenBank/DDBJ whole genome shotgun (WGS) entry which is preliminary data.</text>
</comment>
<gene>
    <name evidence="3" type="ORF">F9B85_09575</name>
</gene>
<name>A0A6I0EQI8_9FIRM</name>
<dbReference type="RefSeq" id="WP_151620296.1">
    <property type="nucleotide sequence ID" value="NZ_WBXO01000006.1"/>
</dbReference>
<reference evidence="3 4" key="1">
    <citation type="submission" date="2019-10" db="EMBL/GenBank/DDBJ databases">
        <title>Whole-genome sequence of the extremophile Heliorestis acidaminivorans DSM 24790.</title>
        <authorList>
            <person name="Kyndt J.A."/>
            <person name="Meyer T.E."/>
        </authorList>
    </citation>
    <scope>NUCLEOTIDE SEQUENCE [LARGE SCALE GENOMIC DNA]</scope>
    <source>
        <strain evidence="3 4">DSM 24790</strain>
    </source>
</reference>